<evidence type="ECO:0000313" key="3">
    <source>
        <dbReference type="Proteomes" id="UP000051315"/>
    </source>
</evidence>
<dbReference type="EMBL" id="AZFX01000038">
    <property type="protein sequence ID" value="KRM10364.1"/>
    <property type="molecule type" value="Genomic_DNA"/>
</dbReference>
<dbReference type="GO" id="GO:0016301">
    <property type="term" value="F:kinase activity"/>
    <property type="evidence" value="ECO:0007669"/>
    <property type="project" value="UniProtKB-KW"/>
</dbReference>
<dbReference type="PATRIC" id="fig|1423735.3.peg.1384"/>
<dbReference type="AlphaFoldDB" id="A0A0R1W732"/>
<dbReference type="OrthoDB" id="9795247at2"/>
<protein>
    <submittedName>
        <fullName evidence="2">Sugar kinase</fullName>
    </submittedName>
</protein>
<evidence type="ECO:0000256" key="1">
    <source>
        <dbReference type="ARBA" id="ARBA00006479"/>
    </source>
</evidence>
<dbReference type="STRING" id="1423735.FC15_GL001337"/>
<keyword evidence="3" id="KW-1185">Reference proteome</keyword>
<dbReference type="PANTHER" id="PTHR18964">
    <property type="entry name" value="ROK (REPRESSOR, ORF, KINASE) FAMILY"/>
    <property type="match status" value="1"/>
</dbReference>
<dbReference type="Pfam" id="PF00480">
    <property type="entry name" value="ROK"/>
    <property type="match status" value="1"/>
</dbReference>
<dbReference type="InterPro" id="IPR000600">
    <property type="entry name" value="ROK"/>
</dbReference>
<dbReference type="Proteomes" id="UP000051315">
    <property type="component" value="Unassembled WGS sequence"/>
</dbReference>
<gene>
    <name evidence="2" type="ORF">FC15_GL001337</name>
</gene>
<evidence type="ECO:0000313" key="2">
    <source>
        <dbReference type="EMBL" id="KRM10364.1"/>
    </source>
</evidence>
<comment type="caution">
    <text evidence="2">The sequence shown here is derived from an EMBL/GenBank/DDBJ whole genome shotgun (WGS) entry which is preliminary data.</text>
</comment>
<keyword evidence="2" id="KW-0418">Kinase</keyword>
<dbReference type="InterPro" id="IPR043129">
    <property type="entry name" value="ATPase_NBD"/>
</dbReference>
<dbReference type="Gene3D" id="3.30.420.40">
    <property type="match status" value="2"/>
</dbReference>
<proteinExistence type="inferred from homology"/>
<dbReference type="SUPFAM" id="SSF53067">
    <property type="entry name" value="Actin-like ATPase domain"/>
    <property type="match status" value="1"/>
</dbReference>
<dbReference type="PANTHER" id="PTHR18964:SF170">
    <property type="entry name" value="SUGAR KINASE"/>
    <property type="match status" value="1"/>
</dbReference>
<keyword evidence="2" id="KW-0808">Transferase</keyword>
<comment type="similarity">
    <text evidence="1">Belongs to the ROK (NagC/XylR) family.</text>
</comment>
<sequence length="309" mass="33158">MQRYVSFDVGGTTVKHALVDDQGNISNKQAFETIDSADELLSQMIGIINKAKTKETISGVGISVPGIVRDDGYMITGGAIKSLNDYPLAQTLERETGLPVAVENDANAAAIAEHWLGAAQGVGTYLTVVLGTGVGGGIVIDGKVYRGAHGMAGEFGWNIIHDIDPTCELEHFSLNWHASVVTGLVDRFNKSVIQAFPNTEKVEDAQIILKLAADGDPIAGIAVSDFLRDVSIMIINLFANFDPEKILIGGGISANDGFMHTLQDTVDEYITRHESLNRIRDTALGHIETAKLRNDAGLIGAAYRIKQKL</sequence>
<dbReference type="RefSeq" id="WP_027827886.1">
    <property type="nucleotide sequence ID" value="NZ_AZFX01000038.1"/>
</dbReference>
<name>A0A0R1W732_9LACO</name>
<accession>A0A0R1W732</accession>
<organism evidence="2 3">
    <name type="scientific">Lapidilactobacillus concavus DSM 17758</name>
    <dbReference type="NCBI Taxonomy" id="1423735"/>
    <lineage>
        <taxon>Bacteria</taxon>
        <taxon>Bacillati</taxon>
        <taxon>Bacillota</taxon>
        <taxon>Bacilli</taxon>
        <taxon>Lactobacillales</taxon>
        <taxon>Lactobacillaceae</taxon>
        <taxon>Lapidilactobacillus</taxon>
    </lineage>
</organism>
<reference evidence="2 3" key="1">
    <citation type="journal article" date="2015" name="Genome Announc.">
        <title>Expanding the biotechnology potential of lactobacilli through comparative genomics of 213 strains and associated genera.</title>
        <authorList>
            <person name="Sun Z."/>
            <person name="Harris H.M."/>
            <person name="McCann A."/>
            <person name="Guo C."/>
            <person name="Argimon S."/>
            <person name="Zhang W."/>
            <person name="Yang X."/>
            <person name="Jeffery I.B."/>
            <person name="Cooney J.C."/>
            <person name="Kagawa T.F."/>
            <person name="Liu W."/>
            <person name="Song Y."/>
            <person name="Salvetti E."/>
            <person name="Wrobel A."/>
            <person name="Rasinkangas P."/>
            <person name="Parkhill J."/>
            <person name="Rea M.C."/>
            <person name="O'Sullivan O."/>
            <person name="Ritari J."/>
            <person name="Douillard F.P."/>
            <person name="Paul Ross R."/>
            <person name="Yang R."/>
            <person name="Briner A.E."/>
            <person name="Felis G.E."/>
            <person name="de Vos W.M."/>
            <person name="Barrangou R."/>
            <person name="Klaenhammer T.R."/>
            <person name="Caufield P.W."/>
            <person name="Cui Y."/>
            <person name="Zhang H."/>
            <person name="O'Toole P.W."/>
        </authorList>
    </citation>
    <scope>NUCLEOTIDE SEQUENCE [LARGE SCALE GENOMIC DNA]</scope>
    <source>
        <strain evidence="2 3">DSM 17758</strain>
    </source>
</reference>